<dbReference type="InterPro" id="IPR015876">
    <property type="entry name" value="Acyl-CoA_DS"/>
</dbReference>
<evidence type="ECO:0000256" key="3">
    <source>
        <dbReference type="ARBA" id="ARBA00022692"/>
    </source>
</evidence>
<gene>
    <name evidence="13" type="ORF">E1286_00040</name>
</gene>
<feature type="domain" description="Fatty acid desaturase" evidence="12">
    <location>
        <begin position="59"/>
        <end position="276"/>
    </location>
</feature>
<dbReference type="PANTHER" id="PTHR11351">
    <property type="entry name" value="ACYL-COA DESATURASE"/>
    <property type="match status" value="1"/>
</dbReference>
<dbReference type="RefSeq" id="WP_132607856.1">
    <property type="nucleotide sequence ID" value="NZ_SMKQ01000001.1"/>
</dbReference>
<dbReference type="PANTHER" id="PTHR11351:SF3">
    <property type="entry name" value="BLL4393 PROTEIN"/>
    <property type="match status" value="1"/>
</dbReference>
<evidence type="ECO:0000256" key="5">
    <source>
        <dbReference type="ARBA" id="ARBA00022989"/>
    </source>
</evidence>
<dbReference type="GO" id="GO:0006631">
    <property type="term" value="P:fatty acid metabolic process"/>
    <property type="evidence" value="ECO:0007669"/>
    <property type="project" value="UniProtKB-KW"/>
</dbReference>
<evidence type="ECO:0000256" key="1">
    <source>
        <dbReference type="ARBA" id="ARBA00004141"/>
    </source>
</evidence>
<dbReference type="GO" id="GO:0016020">
    <property type="term" value="C:membrane"/>
    <property type="evidence" value="ECO:0007669"/>
    <property type="project" value="UniProtKB-SubCell"/>
</dbReference>
<evidence type="ECO:0000256" key="2">
    <source>
        <dbReference type="ARBA" id="ARBA00008749"/>
    </source>
</evidence>
<feature type="transmembrane region" description="Helical" evidence="11">
    <location>
        <begin position="92"/>
        <end position="114"/>
    </location>
</feature>
<keyword evidence="3 11" id="KW-0812">Transmembrane</keyword>
<reference evidence="13 14" key="1">
    <citation type="submission" date="2019-03" db="EMBL/GenBank/DDBJ databases">
        <title>Draft genome sequences of novel Actinobacteria.</title>
        <authorList>
            <person name="Sahin N."/>
            <person name="Ay H."/>
            <person name="Saygin H."/>
        </authorList>
    </citation>
    <scope>NUCLEOTIDE SEQUENCE [LARGE SCALE GENOMIC DNA]</scope>
    <source>
        <strain evidence="13 14">CH32</strain>
    </source>
</reference>
<evidence type="ECO:0000256" key="6">
    <source>
        <dbReference type="ARBA" id="ARBA00023002"/>
    </source>
</evidence>
<keyword evidence="4" id="KW-0276">Fatty acid metabolism</keyword>
<dbReference type="GO" id="GO:0016717">
    <property type="term" value="F:oxidoreductase activity, acting on paired donors, with oxidation of a pair of donors resulting in the reduction of molecular oxygen to two molecules of water"/>
    <property type="evidence" value="ECO:0007669"/>
    <property type="project" value="InterPro"/>
</dbReference>
<dbReference type="InterPro" id="IPR005804">
    <property type="entry name" value="FA_desaturase_dom"/>
</dbReference>
<evidence type="ECO:0000256" key="9">
    <source>
        <dbReference type="ARBA" id="ARBA00023136"/>
    </source>
</evidence>
<name>A0A4R4ZI30_9ACTN</name>
<feature type="transmembrane region" description="Helical" evidence="11">
    <location>
        <begin position="26"/>
        <end position="54"/>
    </location>
</feature>
<sequence length="336" mass="36879">MASTGAGSVDRERDGAVPIVDGRKPVAAVVALWVFVLVPFAALVAAIPVAWGWGLSWTDVAIAATAYVLTGLGVTVGFHRCLTHGAFKARRWLRIGLAVAGTLAVQGSVIQWVADHRRHHAFADRDGDPHSPWRYGHSVRGLAKGLLFAHVGWMFERDRTNRRRFAKDLLADADMGRVDRLFWPLVAASLLLPPAVGLLATGTWRGALTAFFWGALVRIAMLHHVTWSINSICHVFGERPLKTRNGDQAANFWPLAILSFGESWHNGHHADPTCARHGVLRGQLDISARLIWLMERLGWAHDVRWPTPARLAARRREPSPSAVTAPSGQAPARPPR</sequence>
<accession>A0A4R4ZI30</accession>
<evidence type="ECO:0000259" key="12">
    <source>
        <dbReference type="Pfam" id="PF00487"/>
    </source>
</evidence>
<evidence type="ECO:0000313" key="13">
    <source>
        <dbReference type="EMBL" id="TDD57159.1"/>
    </source>
</evidence>
<proteinExistence type="inferred from homology"/>
<evidence type="ECO:0000256" key="10">
    <source>
        <dbReference type="SAM" id="MobiDB-lite"/>
    </source>
</evidence>
<protein>
    <submittedName>
        <fullName evidence="13">Acyl-CoA desaturase</fullName>
    </submittedName>
</protein>
<evidence type="ECO:0000256" key="11">
    <source>
        <dbReference type="SAM" id="Phobius"/>
    </source>
</evidence>
<keyword evidence="14" id="KW-1185">Reference proteome</keyword>
<organism evidence="13 14">
    <name type="scientific">Nonomuraea terrae</name>
    <dbReference type="NCBI Taxonomy" id="2530383"/>
    <lineage>
        <taxon>Bacteria</taxon>
        <taxon>Bacillati</taxon>
        <taxon>Actinomycetota</taxon>
        <taxon>Actinomycetes</taxon>
        <taxon>Streptosporangiales</taxon>
        <taxon>Streptosporangiaceae</taxon>
        <taxon>Nonomuraea</taxon>
    </lineage>
</organism>
<feature type="transmembrane region" description="Helical" evidence="11">
    <location>
        <begin position="134"/>
        <end position="155"/>
    </location>
</feature>
<dbReference type="Pfam" id="PF00487">
    <property type="entry name" value="FA_desaturase"/>
    <property type="match status" value="1"/>
</dbReference>
<dbReference type="CDD" id="cd03505">
    <property type="entry name" value="Delta9-FADS-like"/>
    <property type="match status" value="1"/>
</dbReference>
<dbReference type="OrthoDB" id="19906at2"/>
<evidence type="ECO:0000313" key="14">
    <source>
        <dbReference type="Proteomes" id="UP000295302"/>
    </source>
</evidence>
<feature type="transmembrane region" description="Helical" evidence="11">
    <location>
        <begin position="60"/>
        <end position="80"/>
    </location>
</feature>
<feature type="transmembrane region" description="Helical" evidence="11">
    <location>
        <begin position="181"/>
        <end position="204"/>
    </location>
</feature>
<evidence type="ECO:0000256" key="7">
    <source>
        <dbReference type="ARBA" id="ARBA00023004"/>
    </source>
</evidence>
<keyword evidence="9 11" id="KW-0472">Membrane</keyword>
<dbReference type="PRINTS" id="PR00075">
    <property type="entry name" value="FACDDSATRASE"/>
</dbReference>
<keyword evidence="5 11" id="KW-1133">Transmembrane helix</keyword>
<evidence type="ECO:0000256" key="4">
    <source>
        <dbReference type="ARBA" id="ARBA00022832"/>
    </source>
</evidence>
<evidence type="ECO:0000256" key="8">
    <source>
        <dbReference type="ARBA" id="ARBA00023098"/>
    </source>
</evidence>
<keyword evidence="8" id="KW-0443">Lipid metabolism</keyword>
<dbReference type="Proteomes" id="UP000295302">
    <property type="component" value="Unassembled WGS sequence"/>
</dbReference>
<comment type="caution">
    <text evidence="13">The sequence shown here is derived from an EMBL/GenBank/DDBJ whole genome shotgun (WGS) entry which is preliminary data.</text>
</comment>
<comment type="similarity">
    <text evidence="2">Belongs to the fatty acid desaturase type 2 family.</text>
</comment>
<comment type="subcellular location">
    <subcellularLocation>
        <location evidence="1">Membrane</location>
        <topology evidence="1">Multi-pass membrane protein</topology>
    </subcellularLocation>
</comment>
<dbReference type="AlphaFoldDB" id="A0A4R4ZI30"/>
<dbReference type="EMBL" id="SMKQ01000001">
    <property type="protein sequence ID" value="TDD57159.1"/>
    <property type="molecule type" value="Genomic_DNA"/>
</dbReference>
<keyword evidence="6" id="KW-0560">Oxidoreductase</keyword>
<keyword evidence="7" id="KW-0408">Iron</keyword>
<feature type="region of interest" description="Disordered" evidence="10">
    <location>
        <begin position="312"/>
        <end position="336"/>
    </location>
</feature>